<dbReference type="Proteomes" id="UP000464468">
    <property type="component" value="Chromosome"/>
</dbReference>
<gene>
    <name evidence="1" type="ORF">GVO57_07415</name>
</gene>
<organism evidence="1 2">
    <name type="scientific">Sphingomonas changnyeongensis</name>
    <dbReference type="NCBI Taxonomy" id="2698679"/>
    <lineage>
        <taxon>Bacteria</taxon>
        <taxon>Pseudomonadati</taxon>
        <taxon>Pseudomonadota</taxon>
        <taxon>Alphaproteobacteria</taxon>
        <taxon>Sphingomonadales</taxon>
        <taxon>Sphingomonadaceae</taxon>
        <taxon>Sphingomonas</taxon>
    </lineage>
</organism>
<dbReference type="RefSeq" id="WP_160592621.1">
    <property type="nucleotide sequence ID" value="NZ_CP047895.1"/>
</dbReference>
<accession>A0A7Z2NWV3</accession>
<name>A0A7Z2NWV3_9SPHN</name>
<evidence type="ECO:0000313" key="1">
    <source>
        <dbReference type="EMBL" id="QHL90694.1"/>
    </source>
</evidence>
<keyword evidence="2" id="KW-1185">Reference proteome</keyword>
<dbReference type="KEGG" id="schy:GVO57_07415"/>
<sequence>MAELLNDARLVNDKREHCARAIGSDGAIDDAQDLECTDALKLTCLVGSHHAAAARGHKLSVDAERGDRLDDHRIGQHFHMNLGR</sequence>
<proteinExistence type="predicted"/>
<reference evidence="1 2" key="1">
    <citation type="submission" date="2020-01" db="EMBL/GenBank/DDBJ databases">
        <title>Sphingomonas sp. C33 whole genome sequece.</title>
        <authorList>
            <person name="Park C."/>
        </authorList>
    </citation>
    <scope>NUCLEOTIDE SEQUENCE [LARGE SCALE GENOMIC DNA]</scope>
    <source>
        <strain evidence="1 2">C33</strain>
    </source>
</reference>
<protein>
    <submittedName>
        <fullName evidence="1">Uncharacterized protein</fullName>
    </submittedName>
</protein>
<dbReference type="EMBL" id="CP047895">
    <property type="protein sequence ID" value="QHL90694.1"/>
    <property type="molecule type" value="Genomic_DNA"/>
</dbReference>
<dbReference type="AlphaFoldDB" id="A0A7Z2NWV3"/>
<evidence type="ECO:0000313" key="2">
    <source>
        <dbReference type="Proteomes" id="UP000464468"/>
    </source>
</evidence>